<evidence type="ECO:0000313" key="1">
    <source>
        <dbReference type="EMBL" id="MBA4641769.1"/>
    </source>
</evidence>
<organism evidence="1">
    <name type="scientific">Opuntia streptacantha</name>
    <name type="common">Prickly pear cactus</name>
    <name type="synonym">Opuntia cardona</name>
    <dbReference type="NCBI Taxonomy" id="393608"/>
    <lineage>
        <taxon>Eukaryota</taxon>
        <taxon>Viridiplantae</taxon>
        <taxon>Streptophyta</taxon>
        <taxon>Embryophyta</taxon>
        <taxon>Tracheophyta</taxon>
        <taxon>Spermatophyta</taxon>
        <taxon>Magnoliopsida</taxon>
        <taxon>eudicotyledons</taxon>
        <taxon>Gunneridae</taxon>
        <taxon>Pentapetalae</taxon>
        <taxon>Caryophyllales</taxon>
        <taxon>Cactineae</taxon>
        <taxon>Cactaceae</taxon>
        <taxon>Opuntioideae</taxon>
        <taxon>Opuntia</taxon>
    </lineage>
</organism>
<dbReference type="AlphaFoldDB" id="A0A7C9DPB6"/>
<name>A0A7C9DPB6_OPUST</name>
<proteinExistence type="predicted"/>
<reference evidence="1" key="1">
    <citation type="journal article" date="2013" name="J. Plant Res.">
        <title>Effect of fungi and light on seed germination of three Opuntia species from semiarid lands of central Mexico.</title>
        <authorList>
            <person name="Delgado-Sanchez P."/>
            <person name="Jimenez-Bremont J.F."/>
            <person name="Guerrero-Gonzalez Mde L."/>
            <person name="Flores J."/>
        </authorList>
    </citation>
    <scope>NUCLEOTIDE SEQUENCE</scope>
    <source>
        <tissue evidence="1">Cladode</tissue>
    </source>
</reference>
<protein>
    <submittedName>
        <fullName evidence="1">Uncharacterized protein</fullName>
    </submittedName>
</protein>
<accession>A0A7C9DPB6</accession>
<reference evidence="1" key="2">
    <citation type="submission" date="2020-07" db="EMBL/GenBank/DDBJ databases">
        <authorList>
            <person name="Vera ALvarez R."/>
            <person name="Arias-Moreno D.M."/>
            <person name="Jimenez-Jacinto V."/>
            <person name="Jimenez-Bremont J.F."/>
            <person name="Swaminathan K."/>
            <person name="Moose S.P."/>
            <person name="Guerrero-Gonzalez M.L."/>
            <person name="Marino-Ramirez L."/>
            <person name="Landsman D."/>
            <person name="Rodriguez-Kessler M."/>
            <person name="Delgado-Sanchez P."/>
        </authorList>
    </citation>
    <scope>NUCLEOTIDE SEQUENCE</scope>
    <source>
        <tissue evidence="1">Cladode</tissue>
    </source>
</reference>
<dbReference type="EMBL" id="GISG01125591">
    <property type="protein sequence ID" value="MBA4641769.1"/>
    <property type="molecule type" value="Transcribed_RNA"/>
</dbReference>
<sequence length="114" mass="12567">MDLGCLFYGGRCLKLKELLTRYNHGVKDATGLSCVHHMLQCKLPPFQNGISPHCRCLQRLSCVSCRIELGTHIAPQTLEPLISSNPSHPQEASLVSFSSLGCEDRCLVQIEASQ</sequence>